<dbReference type="AlphaFoldDB" id="A0A0A8Z511"/>
<organism evidence="2">
    <name type="scientific">Arundo donax</name>
    <name type="common">Giant reed</name>
    <name type="synonym">Donax arundinaceus</name>
    <dbReference type="NCBI Taxonomy" id="35708"/>
    <lineage>
        <taxon>Eukaryota</taxon>
        <taxon>Viridiplantae</taxon>
        <taxon>Streptophyta</taxon>
        <taxon>Embryophyta</taxon>
        <taxon>Tracheophyta</taxon>
        <taxon>Spermatophyta</taxon>
        <taxon>Magnoliopsida</taxon>
        <taxon>Liliopsida</taxon>
        <taxon>Poales</taxon>
        <taxon>Poaceae</taxon>
        <taxon>PACMAD clade</taxon>
        <taxon>Arundinoideae</taxon>
        <taxon>Arundineae</taxon>
        <taxon>Arundo</taxon>
    </lineage>
</organism>
<reference evidence="2" key="2">
    <citation type="journal article" date="2015" name="Data Brief">
        <title>Shoot transcriptome of the giant reed, Arundo donax.</title>
        <authorList>
            <person name="Barrero R.A."/>
            <person name="Guerrero F.D."/>
            <person name="Moolhuijzen P."/>
            <person name="Goolsby J.A."/>
            <person name="Tidwell J."/>
            <person name="Bellgard S.E."/>
            <person name="Bellgard M.I."/>
        </authorList>
    </citation>
    <scope>NUCLEOTIDE SEQUENCE</scope>
    <source>
        <tissue evidence="2">Shoot tissue taken approximately 20 cm above the soil surface</tissue>
    </source>
</reference>
<reference evidence="2" key="1">
    <citation type="submission" date="2014-09" db="EMBL/GenBank/DDBJ databases">
        <authorList>
            <person name="Magalhaes I.L.F."/>
            <person name="Oliveira U."/>
            <person name="Santos F.R."/>
            <person name="Vidigal T.H.D.A."/>
            <person name="Brescovit A.D."/>
            <person name="Santos A.J."/>
        </authorList>
    </citation>
    <scope>NUCLEOTIDE SEQUENCE</scope>
    <source>
        <tissue evidence="2">Shoot tissue taken approximately 20 cm above the soil surface</tissue>
    </source>
</reference>
<evidence type="ECO:0000313" key="2">
    <source>
        <dbReference type="EMBL" id="JAD31835.1"/>
    </source>
</evidence>
<dbReference type="EMBL" id="GBRH01266060">
    <property type="protein sequence ID" value="JAD31835.1"/>
    <property type="molecule type" value="Transcribed_RNA"/>
</dbReference>
<feature type="compositionally biased region" description="Low complexity" evidence="1">
    <location>
        <begin position="118"/>
        <end position="133"/>
    </location>
</feature>
<feature type="region of interest" description="Disordered" evidence="1">
    <location>
        <begin position="1"/>
        <end position="135"/>
    </location>
</feature>
<accession>A0A0A8Z511</accession>
<feature type="compositionally biased region" description="Low complexity" evidence="1">
    <location>
        <begin position="58"/>
        <end position="71"/>
    </location>
</feature>
<feature type="region of interest" description="Disordered" evidence="1">
    <location>
        <begin position="157"/>
        <end position="177"/>
    </location>
</feature>
<proteinExistence type="predicted"/>
<name>A0A0A8Z511_ARUDO</name>
<sequence>MATWSARDACAARQRNARRGTRLGGALGPGCQRGAATLDGAPRGVGRTTSSEADRAAVGRANGARAARQAVSSATTLGPLPAGLRPPERQPRASELAGPKPYPPASKHATSESDPSRRTPTASPPRWSSAPPTCGLVTTNAVEELAASAMDSATTVHAQSRSVAAPAPPSHARLPLPLASRARPPLPFSPRALGLHFHSACRVLGRASPLRHHSLGGRSREEIRERMGWLGVKKYLESSYDSPAKTALHNKIRSGSGSLPVGSRVAK</sequence>
<evidence type="ECO:0000256" key="1">
    <source>
        <dbReference type="SAM" id="MobiDB-lite"/>
    </source>
</evidence>
<protein>
    <submittedName>
        <fullName evidence="2">Uncharacterized protein</fullName>
    </submittedName>
</protein>